<dbReference type="OrthoDB" id="9780488at2"/>
<dbReference type="Pfam" id="PF10105">
    <property type="entry name" value="DUF2344"/>
    <property type="match status" value="1"/>
</dbReference>
<feature type="domain" description="DUF2344" evidence="1">
    <location>
        <begin position="6"/>
        <end position="188"/>
    </location>
</feature>
<dbReference type="Proteomes" id="UP000008922">
    <property type="component" value="Chromosome"/>
</dbReference>
<dbReference type="EMBL" id="AP012029">
    <property type="protein sequence ID" value="BAJ64279.1"/>
    <property type="molecule type" value="Genomic_DNA"/>
</dbReference>
<proteinExistence type="predicted"/>
<sequence length="218" mass="24896">MSALTRYRLWYARGAELRYVSHLDMMLVWERTFRRARLPLAFSQGFNPRPRFHLASALPLGFTSLCEVADVWLVEPLPPKDVQIRVQRAAPPGLSLQRVEIIPLQHPALQTLVLSAEYLVKFREGCPADIAERIENLLNQKEIIRVRREKSYDLRPLIEALHLVTLPESDLPALAMRLSAKESATARPEEVLLALGIDPITARMERTRLIFQEPVSTS</sequence>
<accession>E8MY48</accession>
<dbReference type="RefSeq" id="WP_013560647.1">
    <property type="nucleotide sequence ID" value="NC_014960.1"/>
</dbReference>
<evidence type="ECO:0000313" key="2">
    <source>
        <dbReference type="EMBL" id="BAJ64279.1"/>
    </source>
</evidence>
<keyword evidence="3" id="KW-1185">Reference proteome</keyword>
<dbReference type="KEGG" id="atm:ANT_22530"/>
<name>E8MY48_ANATU</name>
<dbReference type="InParanoid" id="E8MY48"/>
<dbReference type="NCBIfam" id="TIGR03936">
    <property type="entry name" value="sam_1_link_chp"/>
    <property type="match status" value="1"/>
</dbReference>
<dbReference type="STRING" id="926569.ANT_22530"/>
<dbReference type="InterPro" id="IPR018768">
    <property type="entry name" value="DUF2344"/>
</dbReference>
<dbReference type="eggNOG" id="COG5011">
    <property type="taxonomic scope" value="Bacteria"/>
</dbReference>
<dbReference type="AlphaFoldDB" id="E8MY48"/>
<protein>
    <recommendedName>
        <fullName evidence="1">DUF2344 domain-containing protein</fullName>
    </recommendedName>
</protein>
<organism evidence="2 3">
    <name type="scientific">Anaerolinea thermophila (strain DSM 14523 / JCM 11388 / NBRC 100420 / UNI-1)</name>
    <dbReference type="NCBI Taxonomy" id="926569"/>
    <lineage>
        <taxon>Bacteria</taxon>
        <taxon>Bacillati</taxon>
        <taxon>Chloroflexota</taxon>
        <taxon>Anaerolineae</taxon>
        <taxon>Anaerolineales</taxon>
        <taxon>Anaerolineaceae</taxon>
        <taxon>Anaerolinea</taxon>
    </lineage>
</organism>
<evidence type="ECO:0000259" key="1">
    <source>
        <dbReference type="Pfam" id="PF10105"/>
    </source>
</evidence>
<gene>
    <name evidence="2" type="ordered locus">ANT_22530</name>
</gene>
<dbReference type="HOGENOM" id="CLU_083579_0_1_0"/>
<evidence type="ECO:0000313" key="3">
    <source>
        <dbReference type="Proteomes" id="UP000008922"/>
    </source>
</evidence>
<reference evidence="2 3" key="1">
    <citation type="submission" date="2010-12" db="EMBL/GenBank/DDBJ databases">
        <title>Whole genome sequence of Anaerolinea thermophila UNI-1.</title>
        <authorList>
            <person name="Narita-Yamada S."/>
            <person name="Kishi E."/>
            <person name="Watanabe Y."/>
            <person name="Takasaki K."/>
            <person name="Ankai A."/>
            <person name="Oguchi A."/>
            <person name="Fukui S."/>
            <person name="Takahashi M."/>
            <person name="Yashiro I."/>
            <person name="Hosoyama A."/>
            <person name="Sekiguchi Y."/>
            <person name="Hanada S."/>
            <person name="Fujita N."/>
        </authorList>
    </citation>
    <scope>NUCLEOTIDE SEQUENCE [LARGE SCALE GENOMIC DNA]</scope>
    <source>
        <strain evidence="3">DSM 14523 / JCM 11388 / NBRC 100420 / UNI-1</strain>
    </source>
</reference>